<dbReference type="InterPro" id="IPR008936">
    <property type="entry name" value="Rho_GTPase_activation_prot"/>
</dbReference>
<evidence type="ECO:0000256" key="6">
    <source>
        <dbReference type="PROSITE-ProRule" id="PRU01077"/>
    </source>
</evidence>
<evidence type="ECO:0000256" key="3">
    <source>
        <dbReference type="ARBA" id="ARBA00022553"/>
    </source>
</evidence>
<evidence type="ECO:0000256" key="2">
    <source>
        <dbReference type="ARBA" id="ARBA00022468"/>
    </source>
</evidence>
<dbReference type="InterPro" id="IPR035648">
    <property type="entry name" value="srGAP1/2/3_SH3"/>
</dbReference>
<evidence type="ECO:0000313" key="13">
    <source>
        <dbReference type="Proteomes" id="UP000472266"/>
    </source>
</evidence>
<dbReference type="CDD" id="cd04383">
    <property type="entry name" value="RhoGAP_srGAP"/>
    <property type="match status" value="1"/>
</dbReference>
<dbReference type="Proteomes" id="UP000472266">
    <property type="component" value="Chromosome 12"/>
</dbReference>
<keyword evidence="2" id="KW-0343">GTPase activation</keyword>
<keyword evidence="13" id="KW-1185">Reference proteome</keyword>
<dbReference type="SUPFAM" id="SSF103657">
    <property type="entry name" value="BAR/IMD domain-like"/>
    <property type="match status" value="1"/>
</dbReference>
<dbReference type="FunFam" id="1.10.555.10:FF:000010">
    <property type="entry name" value="SLIT-ROBO Rho GTPase-activating protein 1 isoform 2"/>
    <property type="match status" value="1"/>
</dbReference>
<gene>
    <name evidence="12" type="primary">SRGAP3</name>
</gene>
<reference evidence="12 13" key="1">
    <citation type="submission" date="2019-11" db="EMBL/GenBank/DDBJ databases">
        <title>Strigops habroptila (kakapo) genome, bStrHab1, primary haplotype, v2.</title>
        <authorList>
            <person name="Jarvis E.D."/>
            <person name="Howard J."/>
            <person name="Rhie A."/>
            <person name="Phillippy A."/>
            <person name="Korlach J."/>
            <person name="Digby A."/>
            <person name="Iorns D."/>
            <person name="Eason D."/>
            <person name="Robertson B."/>
            <person name="Raemaekers T."/>
            <person name="Howe K."/>
            <person name="Lewin H."/>
            <person name="Damas J."/>
            <person name="Hastie A."/>
            <person name="Tracey A."/>
            <person name="Chow W."/>
            <person name="Fedrigo O."/>
        </authorList>
    </citation>
    <scope>NUCLEOTIDE SEQUENCE [LARGE SCALE GENOMIC DNA]</scope>
</reference>
<dbReference type="AlphaFoldDB" id="A0A672VFL3"/>
<evidence type="ECO:0000256" key="1">
    <source>
        <dbReference type="ARBA" id="ARBA00022443"/>
    </source>
</evidence>
<organism evidence="12 13">
    <name type="scientific">Strigops habroptila</name>
    <name type="common">Kakapo</name>
    <dbReference type="NCBI Taxonomy" id="2489341"/>
    <lineage>
        <taxon>Eukaryota</taxon>
        <taxon>Metazoa</taxon>
        <taxon>Chordata</taxon>
        <taxon>Craniata</taxon>
        <taxon>Vertebrata</taxon>
        <taxon>Euteleostomi</taxon>
        <taxon>Archelosauria</taxon>
        <taxon>Archosauria</taxon>
        <taxon>Dinosauria</taxon>
        <taxon>Saurischia</taxon>
        <taxon>Theropoda</taxon>
        <taxon>Coelurosauria</taxon>
        <taxon>Aves</taxon>
        <taxon>Neognathae</taxon>
        <taxon>Neoaves</taxon>
        <taxon>Telluraves</taxon>
        <taxon>Australaves</taxon>
        <taxon>Psittaciformes</taxon>
        <taxon>Psittacidae</taxon>
        <taxon>Strigops</taxon>
    </lineage>
</organism>
<dbReference type="Gene3D" id="1.10.555.10">
    <property type="entry name" value="Rho GTPase activation protein"/>
    <property type="match status" value="1"/>
</dbReference>
<keyword evidence="4 6" id="KW-0175">Coiled coil</keyword>
<dbReference type="InterPro" id="IPR001452">
    <property type="entry name" value="SH3_domain"/>
</dbReference>
<protein>
    <submittedName>
        <fullName evidence="12">SLIT-ROBO Rho GTPase activating protein 3</fullName>
    </submittedName>
</protein>
<dbReference type="SUPFAM" id="SSF50044">
    <property type="entry name" value="SH3-domain"/>
    <property type="match status" value="1"/>
</dbReference>
<dbReference type="FunFam" id="2.30.30.40:FF:000005">
    <property type="entry name" value="SLIT-ROBO Rho GTPase-activating protein 1 isoform 2"/>
    <property type="match status" value="1"/>
</dbReference>
<reference evidence="12" key="2">
    <citation type="submission" date="2025-08" db="UniProtKB">
        <authorList>
            <consortium name="Ensembl"/>
        </authorList>
    </citation>
    <scope>IDENTIFICATION</scope>
</reference>
<dbReference type="InterPro" id="IPR031160">
    <property type="entry name" value="F_BAR_dom"/>
</dbReference>
<keyword evidence="1 5" id="KW-0728">SH3 domain</keyword>
<feature type="coiled-coil region" evidence="7">
    <location>
        <begin position="359"/>
        <end position="386"/>
    </location>
</feature>
<feature type="compositionally biased region" description="Polar residues" evidence="8">
    <location>
        <begin position="785"/>
        <end position="796"/>
    </location>
</feature>
<evidence type="ECO:0000313" key="12">
    <source>
        <dbReference type="Ensembl" id="ENSSHBP00005025447.1"/>
    </source>
</evidence>
<proteinExistence type="predicted"/>
<evidence type="ECO:0000256" key="8">
    <source>
        <dbReference type="SAM" id="MobiDB-lite"/>
    </source>
</evidence>
<dbReference type="InterPro" id="IPR027267">
    <property type="entry name" value="AH/BAR_dom_sf"/>
</dbReference>
<dbReference type="PANTHER" id="PTHR14166">
    <property type="entry name" value="SLIT-ROBO RHO GTPASE ACTIVATING PROTEIN"/>
    <property type="match status" value="1"/>
</dbReference>
<feature type="region of interest" description="Disordered" evidence="8">
    <location>
        <begin position="692"/>
        <end position="718"/>
    </location>
</feature>
<dbReference type="GO" id="GO:0005096">
    <property type="term" value="F:GTPase activator activity"/>
    <property type="evidence" value="ECO:0007669"/>
    <property type="project" value="UniProtKB-KW"/>
</dbReference>
<dbReference type="SMART" id="SM00055">
    <property type="entry name" value="FCH"/>
    <property type="match status" value="1"/>
</dbReference>
<dbReference type="InterPro" id="IPR000198">
    <property type="entry name" value="RhoGAP_dom"/>
</dbReference>
<dbReference type="SUPFAM" id="SSF48350">
    <property type="entry name" value="GTPase activation domain, GAP"/>
    <property type="match status" value="1"/>
</dbReference>
<dbReference type="PROSITE" id="PS50238">
    <property type="entry name" value="RHOGAP"/>
    <property type="match status" value="1"/>
</dbReference>
<dbReference type="InterPro" id="IPR049581">
    <property type="entry name" value="SrGAP3_F-BAR"/>
</dbReference>
<evidence type="ECO:0000256" key="5">
    <source>
        <dbReference type="PROSITE-ProRule" id="PRU00192"/>
    </source>
</evidence>
<dbReference type="GO" id="GO:0007165">
    <property type="term" value="P:signal transduction"/>
    <property type="evidence" value="ECO:0007669"/>
    <property type="project" value="InterPro"/>
</dbReference>
<feature type="domain" description="F-BAR" evidence="11">
    <location>
        <begin position="19"/>
        <end position="314"/>
    </location>
</feature>
<dbReference type="Pfam" id="PF00611">
    <property type="entry name" value="FCH"/>
    <property type="match status" value="1"/>
</dbReference>
<name>A0A672VFL3_STRHB</name>
<keyword evidence="3" id="KW-0597">Phosphoprotein</keyword>
<evidence type="ECO:0000259" key="10">
    <source>
        <dbReference type="PROSITE" id="PS50238"/>
    </source>
</evidence>
<dbReference type="Pfam" id="PF00620">
    <property type="entry name" value="RhoGAP"/>
    <property type="match status" value="1"/>
</dbReference>
<dbReference type="Gene3D" id="2.30.30.40">
    <property type="entry name" value="SH3 Domains"/>
    <property type="match status" value="1"/>
</dbReference>
<dbReference type="SMART" id="SM00324">
    <property type="entry name" value="RhoGAP"/>
    <property type="match status" value="1"/>
</dbReference>
<accession>A0A672VFL3</accession>
<dbReference type="Gene3D" id="1.20.1270.60">
    <property type="entry name" value="Arfaptin homology (AH) domain/BAR domain"/>
    <property type="match status" value="1"/>
</dbReference>
<feature type="compositionally biased region" description="Basic and acidic residues" evidence="8">
    <location>
        <begin position="707"/>
        <end position="717"/>
    </location>
</feature>
<dbReference type="GeneTree" id="ENSGT00950000182824"/>
<evidence type="ECO:0000256" key="4">
    <source>
        <dbReference type="ARBA" id="ARBA00023054"/>
    </source>
</evidence>
<dbReference type="PROSITE" id="PS50002">
    <property type="entry name" value="SH3"/>
    <property type="match status" value="1"/>
</dbReference>
<feature type="domain" description="SH3" evidence="9">
    <location>
        <begin position="720"/>
        <end position="779"/>
    </location>
</feature>
<dbReference type="InterPro" id="IPR051627">
    <property type="entry name" value="SLIT-ROBO_RhoGAP"/>
</dbReference>
<sequence length="869" mass="99679">MSSQGRFKKDKEIIADYEAQVKEIRTQLVEQFKCLEQQSESRLQLLQDLQEFFRRKAEIELEYSRSLEKLAERFSSKIRSSREHQFKKDQHLLSPVNCWYLVLTQTRRESRDHATLNDIFMNNVIVRLSQISEDVIRLFKKSKEIGLQMHEELLKVTNELYTVMKTYHMYHAESISAESKLKEAEKQEEKQFNKSGDISVNLLRHEDRPQRRSSVKKIEKMKEKRQAKYSENKLKCTKARNDYLLNLAATNAAVSKYYIHDVSDLIDCCDLGFHASLARTFRTYLSAEYNLETSRHEGLDIIENAVDNLDARSDKHTIMDMCNQVFCPPLKFEFQPHMGDEVCQVSAQQPVQTELLMRYHQLQSRLATLKIENEEVRKTLDATMQTLQDMLTVEDFDVSDAFQHSRSTESVKSAASETYMSKINIAKRRANQQETEMFYFTKFKEYLNGSNLITKLQAKHDLLKQTLGEGERAECGTTRGRRNARTRNQDSGQAIPLVVESCIRYINLYGLQQQGIFRVPGSQVEVNDIKNSFERGEDPLADDQNERDINSVAGVLKLYFRGLENPLFPKERFQDLISTIKIENPSERVHQIQQIIITLPRAVIVVMRYLFAFLNHLSQYSDENMMDPYNLAICFGPTLMHIPDGQDPVSCQAHVNEVIKTIIINHEGIFPSHRELEGPVYEKCMTGGEEYCDSPHSEPGTIDEVDHDNGTEPHTSDDEVEQIEAIAKFDYIGRSPRELSFKKGASLLLYHRASEDWWEGRHNGVDGLIPHQYIVVQDMDDAFSDSLSQKADSEASSGPLLDDKASSKNDIQSPTDHIVDYGFGGVMGRVRLRSDGAAIPRRRSGGGHPQPAPRDGSWHRHSSSSSGLP</sequence>
<dbReference type="CDD" id="cd07684">
    <property type="entry name" value="F-BAR_srGAP3"/>
    <property type="match status" value="1"/>
</dbReference>
<evidence type="ECO:0000256" key="7">
    <source>
        <dbReference type="SAM" id="Coils"/>
    </source>
</evidence>
<feature type="region of interest" description="Disordered" evidence="8">
    <location>
        <begin position="834"/>
        <end position="869"/>
    </location>
</feature>
<evidence type="ECO:0000259" key="9">
    <source>
        <dbReference type="PROSITE" id="PS50002"/>
    </source>
</evidence>
<dbReference type="CDD" id="cd11955">
    <property type="entry name" value="SH3_srGAP1-3"/>
    <property type="match status" value="1"/>
</dbReference>
<dbReference type="SMART" id="SM00326">
    <property type="entry name" value="SH3"/>
    <property type="match status" value="1"/>
</dbReference>
<dbReference type="Ensembl" id="ENSSHBT00005030274.1">
    <property type="protein sequence ID" value="ENSSHBP00005025447.1"/>
    <property type="gene ID" value="ENSSHBG00005021150.1"/>
</dbReference>
<dbReference type="InterPro" id="IPR001060">
    <property type="entry name" value="FCH_dom"/>
</dbReference>
<dbReference type="FunFam" id="1.20.1270.60:FF:000020">
    <property type="entry name" value="SLIT-ROBO Rho GTPase activating protein 3"/>
    <property type="match status" value="1"/>
</dbReference>
<dbReference type="PROSITE" id="PS51741">
    <property type="entry name" value="F_BAR"/>
    <property type="match status" value="1"/>
</dbReference>
<dbReference type="Pfam" id="PF00018">
    <property type="entry name" value="SH3_1"/>
    <property type="match status" value="1"/>
</dbReference>
<dbReference type="InterPro" id="IPR036028">
    <property type="entry name" value="SH3-like_dom_sf"/>
</dbReference>
<feature type="region of interest" description="Disordered" evidence="8">
    <location>
        <begin position="785"/>
        <end position="815"/>
    </location>
</feature>
<feature type="domain" description="Rho-GAP" evidence="10">
    <location>
        <begin position="482"/>
        <end position="670"/>
    </location>
</feature>
<reference evidence="12" key="3">
    <citation type="submission" date="2025-09" db="UniProtKB">
        <authorList>
            <consortium name="Ensembl"/>
        </authorList>
    </citation>
    <scope>IDENTIFICATION</scope>
</reference>
<evidence type="ECO:0000259" key="11">
    <source>
        <dbReference type="PROSITE" id="PS51741"/>
    </source>
</evidence>